<dbReference type="AlphaFoldDB" id="A0A8S9HTM1"/>
<gene>
    <name evidence="2" type="ORF">F2Q70_00016788</name>
</gene>
<name>A0A8S9HTM1_BRACR</name>
<organism evidence="2">
    <name type="scientific">Brassica cretica</name>
    <name type="common">Mustard</name>
    <dbReference type="NCBI Taxonomy" id="69181"/>
    <lineage>
        <taxon>Eukaryota</taxon>
        <taxon>Viridiplantae</taxon>
        <taxon>Streptophyta</taxon>
        <taxon>Embryophyta</taxon>
        <taxon>Tracheophyta</taxon>
        <taxon>Spermatophyta</taxon>
        <taxon>Magnoliopsida</taxon>
        <taxon>eudicotyledons</taxon>
        <taxon>Gunneridae</taxon>
        <taxon>Pentapetalae</taxon>
        <taxon>rosids</taxon>
        <taxon>malvids</taxon>
        <taxon>Brassicales</taxon>
        <taxon>Brassicaceae</taxon>
        <taxon>Brassiceae</taxon>
        <taxon>Brassica</taxon>
    </lineage>
</organism>
<dbReference type="EMBL" id="QGKY02001250">
    <property type="protein sequence ID" value="KAF2561605.1"/>
    <property type="molecule type" value="Genomic_DNA"/>
</dbReference>
<feature type="compositionally biased region" description="Basic residues" evidence="1">
    <location>
        <begin position="59"/>
        <end position="74"/>
    </location>
</feature>
<accession>A0A8S9HTM1</accession>
<feature type="region of interest" description="Disordered" evidence="1">
    <location>
        <begin position="49"/>
        <end position="83"/>
    </location>
</feature>
<feature type="region of interest" description="Disordered" evidence="1">
    <location>
        <begin position="186"/>
        <end position="205"/>
    </location>
</feature>
<reference evidence="2" key="1">
    <citation type="submission" date="2019-12" db="EMBL/GenBank/DDBJ databases">
        <title>Genome sequencing and annotation of Brassica cretica.</title>
        <authorList>
            <person name="Studholme D.J."/>
            <person name="Sarris P.F."/>
        </authorList>
    </citation>
    <scope>NUCLEOTIDE SEQUENCE</scope>
    <source>
        <strain evidence="2">PFS-102/07</strain>
        <tissue evidence="2">Leaf</tissue>
    </source>
</reference>
<evidence type="ECO:0000256" key="1">
    <source>
        <dbReference type="SAM" id="MobiDB-lite"/>
    </source>
</evidence>
<proteinExistence type="predicted"/>
<comment type="caution">
    <text evidence="2">The sequence shown here is derived from an EMBL/GenBank/DDBJ whole genome shotgun (WGS) entry which is preliminary data.</text>
</comment>
<protein>
    <submittedName>
        <fullName evidence="2">Uncharacterized protein</fullName>
    </submittedName>
</protein>
<sequence>MNATTWFMEALKTSIDRIQWPPNVNSTEIRKGWGMKQLPNRVRRFKKMRNPAEDEGTLQRRHLSQKQVKPHGSRSNKSSDYKESTNTIIHKGANELDQVKETSDPGRILGVNNRGNSGTLCIVRTLHPKSFQRAYVDRFAWSPLKTCKAAPARKIWSPQDPRPPPHIDKIARSFNSYQPAISQINEWGTNTSTKPPRKRAPSRHQTEIGDLRPHFLQWMNATTCFMEALKTFIDRRQ</sequence>
<evidence type="ECO:0000313" key="2">
    <source>
        <dbReference type="EMBL" id="KAF2561605.1"/>
    </source>
</evidence>